<dbReference type="Gene3D" id="2.40.10.230">
    <property type="entry name" value="Probable tRNA pseudouridine synthase domain"/>
    <property type="match status" value="1"/>
</dbReference>
<dbReference type="Proteomes" id="UP000199506">
    <property type="component" value="Unassembled WGS sequence"/>
</dbReference>
<dbReference type="RefSeq" id="WP_069574826.1">
    <property type="nucleotide sequence ID" value="NZ_FOAK01000006.1"/>
</dbReference>
<gene>
    <name evidence="2" type="ORF">SAMN05216439_1570</name>
</gene>
<feature type="compositionally biased region" description="Basic residues" evidence="1">
    <location>
        <begin position="79"/>
        <end position="100"/>
    </location>
</feature>
<name>A0A1H7KFS0_9EURY</name>
<dbReference type="Pfam" id="PF04410">
    <property type="entry name" value="Gar1"/>
    <property type="match status" value="1"/>
</dbReference>
<protein>
    <submittedName>
        <fullName evidence="2">snoRNP protein GAR1</fullName>
    </submittedName>
</protein>
<dbReference type="OrthoDB" id="60264at2157"/>
<dbReference type="AlphaFoldDB" id="A0A1H7KFS0"/>
<dbReference type="GO" id="GO:0001522">
    <property type="term" value="P:pseudouridine synthesis"/>
    <property type="evidence" value="ECO:0007669"/>
    <property type="project" value="InterPro"/>
</dbReference>
<proteinExistence type="predicted"/>
<dbReference type="NCBIfam" id="NF009631">
    <property type="entry name" value="PRK13149.2-2"/>
    <property type="match status" value="1"/>
</dbReference>
<dbReference type="GO" id="GO:0042254">
    <property type="term" value="P:ribosome biogenesis"/>
    <property type="evidence" value="ECO:0007669"/>
    <property type="project" value="InterPro"/>
</dbReference>
<evidence type="ECO:0000313" key="2">
    <source>
        <dbReference type="EMBL" id="SEK85622.1"/>
    </source>
</evidence>
<evidence type="ECO:0000313" key="3">
    <source>
        <dbReference type="Proteomes" id="UP000199506"/>
    </source>
</evidence>
<evidence type="ECO:0000256" key="1">
    <source>
        <dbReference type="SAM" id="MobiDB-lite"/>
    </source>
</evidence>
<dbReference type="InterPro" id="IPR009000">
    <property type="entry name" value="Transl_B-barrel_sf"/>
</dbReference>
<organism evidence="2 3">
    <name type="scientific">Methanobrevibacter gottschalkii</name>
    <dbReference type="NCBI Taxonomy" id="190974"/>
    <lineage>
        <taxon>Archaea</taxon>
        <taxon>Methanobacteriati</taxon>
        <taxon>Methanobacteriota</taxon>
        <taxon>Methanomada group</taxon>
        <taxon>Methanobacteria</taxon>
        <taxon>Methanobacteriales</taxon>
        <taxon>Methanobacteriaceae</taxon>
        <taxon>Methanobrevibacter</taxon>
    </lineage>
</organism>
<dbReference type="InterPro" id="IPR038664">
    <property type="entry name" value="Gar1/Naf1_Cbf5-bd_sf"/>
</dbReference>
<reference evidence="2 3" key="1">
    <citation type="submission" date="2016-10" db="EMBL/GenBank/DDBJ databases">
        <authorList>
            <person name="de Groot N.N."/>
        </authorList>
    </citation>
    <scope>NUCLEOTIDE SEQUENCE [LARGE SCALE GENOMIC DNA]</scope>
    <source>
        <strain evidence="2 3">DSM 11978</strain>
    </source>
</reference>
<dbReference type="SUPFAM" id="SSF50447">
    <property type="entry name" value="Translation proteins"/>
    <property type="match status" value="1"/>
</dbReference>
<dbReference type="InterPro" id="IPR007504">
    <property type="entry name" value="H/ACA_rnp_Gar1/Naf1"/>
</dbReference>
<accession>A0A1H7KFS0</accession>
<feature type="region of interest" description="Disordered" evidence="1">
    <location>
        <begin position="72"/>
        <end position="100"/>
    </location>
</feature>
<sequence length="100" mass="11398">MKLLGKSLHIANSGKLIARTTKTPSPGAIVFDSNKKKIGKVGYVFGPTANPYVSIRLFRQANREEIERNCGEKLFVSKPKSKKTRKRRMRSRQKKPQNKK</sequence>
<dbReference type="EMBL" id="FOAK01000006">
    <property type="protein sequence ID" value="SEK85622.1"/>
    <property type="molecule type" value="Genomic_DNA"/>
</dbReference>
<dbReference type="STRING" id="190974.SAMN05216439_1570"/>